<organism evidence="4 5">
    <name type="scientific">Stachybotrys chlorohalonatus (strain IBT 40285)</name>
    <dbReference type="NCBI Taxonomy" id="1283841"/>
    <lineage>
        <taxon>Eukaryota</taxon>
        <taxon>Fungi</taxon>
        <taxon>Dikarya</taxon>
        <taxon>Ascomycota</taxon>
        <taxon>Pezizomycotina</taxon>
        <taxon>Sordariomycetes</taxon>
        <taxon>Hypocreomycetidae</taxon>
        <taxon>Hypocreales</taxon>
        <taxon>Stachybotryaceae</taxon>
        <taxon>Stachybotrys</taxon>
    </lineage>
</organism>
<keyword evidence="2" id="KW-0496">Mitochondrion</keyword>
<feature type="region of interest" description="Disordered" evidence="3">
    <location>
        <begin position="20"/>
        <end position="42"/>
    </location>
</feature>
<dbReference type="OrthoDB" id="20734at2759"/>
<dbReference type="Proteomes" id="UP000028524">
    <property type="component" value="Unassembled WGS sequence"/>
</dbReference>
<gene>
    <name evidence="4" type="ORF">S40285_02843</name>
</gene>
<dbReference type="GO" id="GO:0005739">
    <property type="term" value="C:mitochondrion"/>
    <property type="evidence" value="ECO:0007669"/>
    <property type="project" value="UniProtKB-SubCell"/>
</dbReference>
<evidence type="ECO:0000256" key="3">
    <source>
        <dbReference type="SAM" id="MobiDB-lite"/>
    </source>
</evidence>
<evidence type="ECO:0000256" key="1">
    <source>
        <dbReference type="ARBA" id="ARBA00004173"/>
    </source>
</evidence>
<dbReference type="Pfam" id="PF10356">
    <property type="entry name" value="RRG7"/>
    <property type="match status" value="2"/>
</dbReference>
<dbReference type="OMA" id="VQCKSLK"/>
<evidence type="ECO:0008006" key="6">
    <source>
        <dbReference type="Google" id="ProtNLM"/>
    </source>
</evidence>
<dbReference type="InParanoid" id="A0A084QD70"/>
<name>A0A084QD70_STAC4</name>
<feature type="compositionally biased region" description="Polar residues" evidence="3">
    <location>
        <begin position="21"/>
        <end position="31"/>
    </location>
</feature>
<protein>
    <recommendedName>
        <fullName evidence="6">Restriction endonuclease type IV Mrr domain-containing protein</fullName>
    </recommendedName>
</protein>
<reference evidence="4 5" key="1">
    <citation type="journal article" date="2014" name="BMC Genomics">
        <title>Comparative genome sequencing reveals chemotype-specific gene clusters in the toxigenic black mold Stachybotrys.</title>
        <authorList>
            <person name="Semeiks J."/>
            <person name="Borek D."/>
            <person name="Otwinowski Z."/>
            <person name="Grishin N.V."/>
        </authorList>
    </citation>
    <scope>NUCLEOTIDE SEQUENCE [LARGE SCALE GENOMIC DNA]</scope>
    <source>
        <strain evidence="4 5">IBT 40285</strain>
    </source>
</reference>
<evidence type="ECO:0000313" key="4">
    <source>
        <dbReference type="EMBL" id="KFA61905.1"/>
    </source>
</evidence>
<dbReference type="HOGENOM" id="CLU_060368_0_0_1"/>
<sequence>MRQACSFVLHRQSRRRLQWASPYTQTASQTAPPKPRSYSTGEAPGTVFTPPLIYPQAPATQHTDLPTFLAYAERTGLDVKSTVYVGTHYEYRVASALAQYGFFLKRIGGSSDFGTDLLGTWTPPTTSQTMRVLFQCKAGSQRVGPHLVRELEGAFAGAPVGWKGSGVLGFLVSERPATKGVRDSLARSRWPMGYACCSRDGVLQQMLWNRKAEEQGLEGFGVIARHSGGGEGEAAECLVLVRNGKTLPLLESGVE</sequence>
<proteinExistence type="predicted"/>
<evidence type="ECO:0000313" key="5">
    <source>
        <dbReference type="Proteomes" id="UP000028524"/>
    </source>
</evidence>
<comment type="subcellular location">
    <subcellularLocation>
        <location evidence="1">Mitochondrion</location>
    </subcellularLocation>
</comment>
<dbReference type="PANTHER" id="PTHR28133:SF1">
    <property type="entry name" value="REQUIRED FOR RESPIRATORY GROWTH PROTEIN 7, MITOCHONDRIAL"/>
    <property type="match status" value="1"/>
</dbReference>
<evidence type="ECO:0000256" key="2">
    <source>
        <dbReference type="ARBA" id="ARBA00023128"/>
    </source>
</evidence>
<dbReference type="PANTHER" id="PTHR28133">
    <property type="entry name" value="REQUIRED FOR RESPIRATORY GROWTH PROTEIN 7, MITOCHONDRIAL"/>
    <property type="match status" value="1"/>
</dbReference>
<accession>A0A084QD70</accession>
<dbReference type="InterPro" id="IPR018828">
    <property type="entry name" value="RRG7"/>
</dbReference>
<keyword evidence="5" id="KW-1185">Reference proteome</keyword>
<dbReference type="AlphaFoldDB" id="A0A084QD70"/>
<dbReference type="EMBL" id="KL660823">
    <property type="protein sequence ID" value="KFA61905.1"/>
    <property type="molecule type" value="Genomic_DNA"/>
</dbReference>